<evidence type="ECO:0000256" key="1">
    <source>
        <dbReference type="SAM" id="Phobius"/>
    </source>
</evidence>
<accession>A0ABQ0GJN7</accession>
<keyword evidence="1" id="KW-0812">Transmembrane</keyword>
<feature type="transmembrane region" description="Helical" evidence="1">
    <location>
        <begin position="272"/>
        <end position="291"/>
    </location>
</feature>
<sequence length="302" mass="33846">MAPPERYEPASILHKEGIPCVVWFEDAVAHYGVPTVVFDLHLLVLDIDAAARVLRKHGWTQAEAQSAEYHFLGRYQDIQRCRLDLPVGTAPGTAELGLGSSPPLAPANEPQSPTTTVLLSADDWKYSCEKLASSLKEGPIPQLHDLLDSLIKSVLDWEGHSRLENNVSVYISCLYKYVAQVKEKTFAEGLKYENRQFHYDALAGLAIGTVKFRAHERRVRAELRTGTRHLRDCSLERVPENLEYFSDYVPPALRRTREVQQPDSVLRPARTALLVGVSLTVVLASLLYARYSAPRGLRAFRG</sequence>
<comment type="caution">
    <text evidence="2">The sequence shown here is derived from an EMBL/GenBank/DDBJ whole genome shotgun (WGS) entry which is preliminary data.</text>
</comment>
<keyword evidence="1" id="KW-0472">Membrane</keyword>
<reference evidence="2 3" key="1">
    <citation type="submission" date="2024-09" db="EMBL/GenBank/DDBJ databases">
        <title>Itraconazole resistance in Madurella fahalii resulting from another homologue of gene encoding cytochrome P450 14-alpha sterol demethylase (CYP51).</title>
        <authorList>
            <person name="Yoshioka I."/>
            <person name="Fahal A.H."/>
            <person name="Kaneko S."/>
            <person name="Yaguchi T."/>
        </authorList>
    </citation>
    <scope>NUCLEOTIDE SEQUENCE [LARGE SCALE GENOMIC DNA]</scope>
    <source>
        <strain evidence="2 3">IFM 68171</strain>
    </source>
</reference>
<dbReference type="RefSeq" id="XP_070919714.1">
    <property type="nucleotide sequence ID" value="XM_071063613.1"/>
</dbReference>
<evidence type="ECO:0000313" key="3">
    <source>
        <dbReference type="Proteomes" id="UP001628179"/>
    </source>
</evidence>
<protein>
    <submittedName>
        <fullName evidence="2">Uncharacterized protein</fullName>
    </submittedName>
</protein>
<keyword evidence="1" id="KW-1133">Transmembrane helix</keyword>
<keyword evidence="3" id="KW-1185">Reference proteome</keyword>
<dbReference type="GeneID" id="98178936"/>
<organism evidence="2 3">
    <name type="scientific">Madurella fahalii</name>
    <dbReference type="NCBI Taxonomy" id="1157608"/>
    <lineage>
        <taxon>Eukaryota</taxon>
        <taxon>Fungi</taxon>
        <taxon>Dikarya</taxon>
        <taxon>Ascomycota</taxon>
        <taxon>Pezizomycotina</taxon>
        <taxon>Sordariomycetes</taxon>
        <taxon>Sordariomycetidae</taxon>
        <taxon>Sordariales</taxon>
        <taxon>Sordariales incertae sedis</taxon>
        <taxon>Madurella</taxon>
    </lineage>
</organism>
<dbReference type="EMBL" id="BAAFSV010000004">
    <property type="protein sequence ID" value="GAB1317983.1"/>
    <property type="molecule type" value="Genomic_DNA"/>
</dbReference>
<gene>
    <name evidence="2" type="ORF">MFIFM68171_08193</name>
</gene>
<proteinExistence type="predicted"/>
<name>A0ABQ0GJN7_9PEZI</name>
<dbReference type="Proteomes" id="UP001628179">
    <property type="component" value="Unassembled WGS sequence"/>
</dbReference>
<evidence type="ECO:0000313" key="2">
    <source>
        <dbReference type="EMBL" id="GAB1317983.1"/>
    </source>
</evidence>